<accession>A0ABN7SEP0</accession>
<dbReference type="EMBL" id="OU015569">
    <property type="protein sequence ID" value="CAG5096677.1"/>
    <property type="molecule type" value="Genomic_DNA"/>
</dbReference>
<dbReference type="Proteomes" id="UP001158576">
    <property type="component" value="Chromosome XSR"/>
</dbReference>
<keyword evidence="3" id="KW-1185">Reference proteome</keyword>
<gene>
    <name evidence="2" type="ORF">OKIOD_LOCUS6290</name>
</gene>
<reference evidence="2 3" key="1">
    <citation type="submission" date="2021-04" db="EMBL/GenBank/DDBJ databases">
        <authorList>
            <person name="Bliznina A."/>
        </authorList>
    </citation>
    <scope>NUCLEOTIDE SEQUENCE [LARGE SCALE GENOMIC DNA]</scope>
</reference>
<sequence length="174" mass="20463">MTVCDIFGSGKFQDNCYFFLKQYIGIEYGPAGSKFTSPMFSFVFNLVLVITFAILGMKNRPKWSKKDFMIRSKLDELDEELKLKEKRQATSAIFKEHMFYKEQLKETRLRLKGLKDDHDTLIIKTQEEKLGFESLQRGLSTLDDQFKRFHNQNKQLRSMQGLLEPDLGEEKEEP</sequence>
<keyword evidence="1" id="KW-1133">Transmembrane helix</keyword>
<evidence type="ECO:0000313" key="3">
    <source>
        <dbReference type="Proteomes" id="UP001158576"/>
    </source>
</evidence>
<feature type="transmembrane region" description="Helical" evidence="1">
    <location>
        <begin position="39"/>
        <end position="57"/>
    </location>
</feature>
<protein>
    <submittedName>
        <fullName evidence="2">Oidioi.mRNA.OKI2018_I69.XSR.g14732.t1.cds</fullName>
    </submittedName>
</protein>
<evidence type="ECO:0000313" key="2">
    <source>
        <dbReference type="EMBL" id="CAG5096677.1"/>
    </source>
</evidence>
<proteinExistence type="predicted"/>
<keyword evidence="1" id="KW-0812">Transmembrane</keyword>
<organism evidence="2 3">
    <name type="scientific">Oikopleura dioica</name>
    <name type="common">Tunicate</name>
    <dbReference type="NCBI Taxonomy" id="34765"/>
    <lineage>
        <taxon>Eukaryota</taxon>
        <taxon>Metazoa</taxon>
        <taxon>Chordata</taxon>
        <taxon>Tunicata</taxon>
        <taxon>Appendicularia</taxon>
        <taxon>Copelata</taxon>
        <taxon>Oikopleuridae</taxon>
        <taxon>Oikopleura</taxon>
    </lineage>
</organism>
<name>A0ABN7SEP0_OIKDI</name>
<evidence type="ECO:0000256" key="1">
    <source>
        <dbReference type="SAM" id="Phobius"/>
    </source>
</evidence>
<keyword evidence="1" id="KW-0472">Membrane</keyword>